<dbReference type="InterPro" id="IPR035979">
    <property type="entry name" value="RBD_domain_sf"/>
</dbReference>
<evidence type="ECO:0000259" key="2">
    <source>
        <dbReference type="Pfam" id="PF04059"/>
    </source>
</evidence>
<protein>
    <recommendedName>
        <fullName evidence="2">Mei2-like C-terminal RNA recognition motif domain-containing protein</fullName>
    </recommendedName>
</protein>
<feature type="region of interest" description="Disordered" evidence="1">
    <location>
        <begin position="183"/>
        <end position="215"/>
    </location>
</feature>
<feature type="non-terminal residue" evidence="3">
    <location>
        <position position="1"/>
    </location>
</feature>
<dbReference type="Proteomes" id="UP000626109">
    <property type="component" value="Unassembled WGS sequence"/>
</dbReference>
<reference evidence="3" key="1">
    <citation type="submission" date="2021-02" db="EMBL/GenBank/DDBJ databases">
        <authorList>
            <person name="Dougan E. K."/>
            <person name="Rhodes N."/>
            <person name="Thang M."/>
            <person name="Chan C."/>
        </authorList>
    </citation>
    <scope>NUCLEOTIDE SEQUENCE</scope>
</reference>
<dbReference type="Gene3D" id="3.30.70.330">
    <property type="match status" value="1"/>
</dbReference>
<dbReference type="SUPFAM" id="SSF54928">
    <property type="entry name" value="RNA-binding domain, RBD"/>
    <property type="match status" value="1"/>
</dbReference>
<evidence type="ECO:0000256" key="1">
    <source>
        <dbReference type="SAM" id="MobiDB-lite"/>
    </source>
</evidence>
<dbReference type="AlphaFoldDB" id="A0A813L4R0"/>
<dbReference type="InterPro" id="IPR012677">
    <property type="entry name" value="Nucleotide-bd_a/b_plait_sf"/>
</dbReference>
<accession>A0A813L4R0</accession>
<dbReference type="Pfam" id="PF04059">
    <property type="entry name" value="RRM_2"/>
    <property type="match status" value="1"/>
</dbReference>
<proteinExistence type="predicted"/>
<dbReference type="InterPro" id="IPR007201">
    <property type="entry name" value="Mei2-like_Rrm_C"/>
</dbReference>
<dbReference type="EMBL" id="CAJNNW010033619">
    <property type="protein sequence ID" value="CAE8719758.1"/>
    <property type="molecule type" value="Genomic_DNA"/>
</dbReference>
<dbReference type="GO" id="GO:0003676">
    <property type="term" value="F:nucleic acid binding"/>
    <property type="evidence" value="ECO:0007669"/>
    <property type="project" value="InterPro"/>
</dbReference>
<evidence type="ECO:0000313" key="3">
    <source>
        <dbReference type="EMBL" id="CAE8719758.1"/>
    </source>
</evidence>
<feature type="compositionally biased region" description="Polar residues" evidence="1">
    <location>
        <begin position="188"/>
        <end position="198"/>
    </location>
</feature>
<name>A0A813L4R0_POLGL</name>
<sequence>YGDIARLDTTLGAVTGLIFVTFFDVRCTQKVLKDLQSAAEPFPPAAHDFRAVSIATSVFAELPAAFTGFQKFGEIAGVSIHGEDMVVEFYDIRAAQQVTFAVPGSRPRRPGQPADPARPTVVAGFASAMPTAVTGYTSASSEALRHCPPQVVHQGRQAPMTQQGMDAFAKSLAEKSDLLTMLPGQGQGVASQGMASSTPEKKGPTSAGPGKPLREKVRSQDLSKFDICADKIKFGQDSRTTVMVRNIPKVCSREAFVDFLVPCGLEDRYTFFYMPFDKRRNIHCGFAFINFKEPEDVLALWQKIMGSIWRNSTIPSACDTAPPAVSYARLQGQDQLMKHFSLSAVMHDNDARKRPLFCEKEELRQKQQAALKAKNAMTTDAELLSGFGPRYISVPDSKELPDSPFLSDSLAFLNVQNVGA</sequence>
<evidence type="ECO:0000313" key="4">
    <source>
        <dbReference type="Proteomes" id="UP000626109"/>
    </source>
</evidence>
<gene>
    <name evidence="3" type="ORF">PGLA2088_LOCUS40865</name>
</gene>
<comment type="caution">
    <text evidence="3">The sequence shown here is derived from an EMBL/GenBank/DDBJ whole genome shotgun (WGS) entry which is preliminary data.</text>
</comment>
<organism evidence="3 4">
    <name type="scientific">Polarella glacialis</name>
    <name type="common">Dinoflagellate</name>
    <dbReference type="NCBI Taxonomy" id="89957"/>
    <lineage>
        <taxon>Eukaryota</taxon>
        <taxon>Sar</taxon>
        <taxon>Alveolata</taxon>
        <taxon>Dinophyceae</taxon>
        <taxon>Suessiales</taxon>
        <taxon>Suessiaceae</taxon>
        <taxon>Polarella</taxon>
    </lineage>
</organism>
<feature type="domain" description="Mei2-like C-terminal RNA recognition motif" evidence="2">
    <location>
        <begin position="239"/>
        <end position="340"/>
    </location>
</feature>